<dbReference type="PANTHER" id="PTHR14494:SF0">
    <property type="entry name" value="ALADIN"/>
    <property type="match status" value="1"/>
</dbReference>
<dbReference type="InterPro" id="IPR015943">
    <property type="entry name" value="WD40/YVTN_repeat-like_dom_sf"/>
</dbReference>
<dbReference type="SUPFAM" id="SSF50969">
    <property type="entry name" value="YVTN repeat-like/Quinoprotein amine dehydrogenase"/>
    <property type="match status" value="1"/>
</dbReference>
<dbReference type="PANTHER" id="PTHR14494">
    <property type="entry name" value="ALADIN/ADRACALIN/AAAS"/>
    <property type="match status" value="1"/>
</dbReference>
<feature type="region of interest" description="Disordered" evidence="1">
    <location>
        <begin position="95"/>
        <end position="114"/>
    </location>
</feature>
<protein>
    <recommendedName>
        <fullName evidence="4">Aladin</fullName>
    </recommendedName>
</protein>
<dbReference type="InterPro" id="IPR011044">
    <property type="entry name" value="Quino_amine_DH_bsu"/>
</dbReference>
<evidence type="ECO:0000313" key="3">
    <source>
        <dbReference type="Proteomes" id="UP000639772"/>
    </source>
</evidence>
<organism evidence="2 3">
    <name type="scientific">Vanilla planifolia</name>
    <name type="common">Vanilla</name>
    <dbReference type="NCBI Taxonomy" id="51239"/>
    <lineage>
        <taxon>Eukaryota</taxon>
        <taxon>Viridiplantae</taxon>
        <taxon>Streptophyta</taxon>
        <taxon>Embryophyta</taxon>
        <taxon>Tracheophyta</taxon>
        <taxon>Spermatophyta</taxon>
        <taxon>Magnoliopsida</taxon>
        <taxon>Liliopsida</taxon>
        <taxon>Asparagales</taxon>
        <taxon>Orchidaceae</taxon>
        <taxon>Vanilloideae</taxon>
        <taxon>Vanilleae</taxon>
        <taxon>Vanilla</taxon>
    </lineage>
</organism>
<evidence type="ECO:0008006" key="4">
    <source>
        <dbReference type="Google" id="ProtNLM"/>
    </source>
</evidence>
<dbReference type="Proteomes" id="UP000639772">
    <property type="component" value="Chromosome 1"/>
</dbReference>
<dbReference type="EMBL" id="JADCNM010000001">
    <property type="protein sequence ID" value="KAG0501852.1"/>
    <property type="molecule type" value="Genomic_DNA"/>
</dbReference>
<dbReference type="GO" id="GO:0005643">
    <property type="term" value="C:nuclear pore"/>
    <property type="evidence" value="ECO:0007669"/>
    <property type="project" value="TreeGrafter"/>
</dbReference>
<proteinExistence type="predicted"/>
<comment type="caution">
    <text evidence="2">The sequence shown here is derived from an EMBL/GenBank/DDBJ whole genome shotgun (WGS) entry which is preliminary data.</text>
</comment>
<evidence type="ECO:0000256" key="1">
    <source>
        <dbReference type="SAM" id="MobiDB-lite"/>
    </source>
</evidence>
<reference evidence="2 3" key="1">
    <citation type="journal article" date="2020" name="Nat. Food">
        <title>A phased Vanilla planifolia genome enables genetic improvement of flavour and production.</title>
        <authorList>
            <person name="Hasing T."/>
            <person name="Tang H."/>
            <person name="Brym M."/>
            <person name="Khazi F."/>
            <person name="Huang T."/>
            <person name="Chambers A.H."/>
        </authorList>
    </citation>
    <scope>NUCLEOTIDE SEQUENCE [LARGE SCALE GENOMIC DNA]</scope>
    <source>
        <tissue evidence="2">Leaf</tissue>
    </source>
</reference>
<dbReference type="InterPro" id="IPR045139">
    <property type="entry name" value="Aladin"/>
</dbReference>
<dbReference type="AlphaFoldDB" id="A0A835SCU4"/>
<evidence type="ECO:0000313" key="2">
    <source>
        <dbReference type="EMBL" id="KAG0501852.1"/>
    </source>
</evidence>
<sequence length="404" mass="43602">MCGATFLKSPSAHAHVLGVDAPMNSPCGVNANIGNETRSLADDNAALSSLKDRVSFAIFALPPHGEFMGASKLSPCAMCWPRVVVFAATLKNTANSSQPGVQGGERGGGSGFGSRWKWEVKEEAAAKEDEKVPAAEVDQAMVVVWFEMEMGGEGGGSGGVLAAKVDQVMEDTVIGRGDIWVLNLGSSALINRGSNSSSTRIRCHIHAKVLLRGLCNFLWLFPVYLRPSSINSDGTFYLWETNTWTSELWSSTSGYVTGAAWDPEGRMVLLAFSESDTLGSLHFTSRPPALEAHLLPVELPEITSLLGSRGIEKLAWDASGERLALSFRNREDMYSGLIAVFDVKRTPLISLSLIGFIRGPGENPKPLAFSFYSKFKQGPLLSVCWSSGFCCTYPLIFRAYASLN</sequence>
<dbReference type="Gene3D" id="2.130.10.10">
    <property type="entry name" value="YVTN repeat-like/Quinoprotein amine dehydrogenase"/>
    <property type="match status" value="1"/>
</dbReference>
<feature type="compositionally biased region" description="Gly residues" evidence="1">
    <location>
        <begin position="101"/>
        <end position="112"/>
    </location>
</feature>
<dbReference type="GO" id="GO:0006913">
    <property type="term" value="P:nucleocytoplasmic transport"/>
    <property type="evidence" value="ECO:0007669"/>
    <property type="project" value="TreeGrafter"/>
</dbReference>
<accession>A0A835SCU4</accession>
<gene>
    <name evidence="2" type="ORF">HPP92_001924</name>
</gene>
<dbReference type="OrthoDB" id="411991at2759"/>
<name>A0A835SCU4_VANPL</name>